<evidence type="ECO:0000313" key="12">
    <source>
        <dbReference type="Proteomes" id="UP000249299"/>
    </source>
</evidence>
<comment type="subcellular location">
    <subcellularLocation>
        <location evidence="1 9">Cell inner membrane</location>
        <topology evidence="1 9">Multi-pass membrane protein</topology>
    </subcellularLocation>
</comment>
<dbReference type="InterPro" id="IPR007387">
    <property type="entry name" value="TRAP_DctQ"/>
</dbReference>
<evidence type="ECO:0000256" key="5">
    <source>
        <dbReference type="ARBA" id="ARBA00022692"/>
    </source>
</evidence>
<dbReference type="RefSeq" id="WP_111435739.1">
    <property type="nucleotide sequence ID" value="NZ_JACIGG010000029.1"/>
</dbReference>
<gene>
    <name evidence="11" type="ORF">CH339_17775</name>
</gene>
<evidence type="ECO:0000259" key="10">
    <source>
        <dbReference type="Pfam" id="PF04290"/>
    </source>
</evidence>
<organism evidence="11 12">
    <name type="scientific">Rhodobium orientis</name>
    <dbReference type="NCBI Taxonomy" id="34017"/>
    <lineage>
        <taxon>Bacteria</taxon>
        <taxon>Pseudomonadati</taxon>
        <taxon>Pseudomonadota</taxon>
        <taxon>Alphaproteobacteria</taxon>
        <taxon>Hyphomicrobiales</taxon>
        <taxon>Rhodobiaceae</taxon>
        <taxon>Rhodobium</taxon>
    </lineage>
</organism>
<evidence type="ECO:0000256" key="3">
    <source>
        <dbReference type="ARBA" id="ARBA00022475"/>
    </source>
</evidence>
<feature type="transmembrane region" description="Helical" evidence="9">
    <location>
        <begin position="133"/>
        <end position="157"/>
    </location>
</feature>
<dbReference type="PANTHER" id="PTHR35011:SF4">
    <property type="entry name" value="SLL1102 PROTEIN"/>
    <property type="match status" value="1"/>
</dbReference>
<comment type="function">
    <text evidence="9">Part of the tripartite ATP-independent periplasmic (TRAP) transport system.</text>
</comment>
<keyword evidence="12" id="KW-1185">Reference proteome</keyword>
<keyword evidence="6 9" id="KW-1133">Transmembrane helix</keyword>
<comment type="subunit">
    <text evidence="9">The complex comprises the extracytoplasmic solute receptor protein and the two transmembrane proteins.</text>
</comment>
<keyword evidence="5 9" id="KW-0812">Transmembrane</keyword>
<comment type="similarity">
    <text evidence="8 9">Belongs to the TRAP transporter small permease family.</text>
</comment>
<evidence type="ECO:0000256" key="6">
    <source>
        <dbReference type="ARBA" id="ARBA00022989"/>
    </source>
</evidence>
<evidence type="ECO:0000256" key="7">
    <source>
        <dbReference type="ARBA" id="ARBA00023136"/>
    </source>
</evidence>
<reference evidence="11 12" key="1">
    <citation type="submission" date="2017-07" db="EMBL/GenBank/DDBJ databases">
        <title>Draft Genome Sequences of Select Purple Nonsulfur Bacteria.</title>
        <authorList>
            <person name="Lasarre B."/>
            <person name="Mckinlay J.B."/>
        </authorList>
    </citation>
    <scope>NUCLEOTIDE SEQUENCE [LARGE SCALE GENOMIC DNA]</scope>
    <source>
        <strain evidence="11 12">DSM 11290</strain>
    </source>
</reference>
<evidence type="ECO:0000256" key="9">
    <source>
        <dbReference type="RuleBase" id="RU369079"/>
    </source>
</evidence>
<dbReference type="Proteomes" id="UP000249299">
    <property type="component" value="Unassembled WGS sequence"/>
</dbReference>
<dbReference type="EMBL" id="NPEV01000045">
    <property type="protein sequence ID" value="RAI25563.1"/>
    <property type="molecule type" value="Genomic_DNA"/>
</dbReference>
<keyword evidence="7 9" id="KW-0472">Membrane</keyword>
<sequence>MPQALKTFVRAIDAFNRGLGRITMYLIFVMMGILLWSSFSKTFLLPSLWTLEMAQFTMTAYYLIGGPYALQAGAHVRMDLFYGNWSDRQKAFADALTVACLFFYLGVLLYGGIESTIYALKYAERSYSAWRPYMSPIKIIMCIGIFLMLLQSLAVFLKDIAKLRGEEL</sequence>
<keyword evidence="2 9" id="KW-0813">Transport</keyword>
<comment type="caution">
    <text evidence="11">The sequence shown here is derived from an EMBL/GenBank/DDBJ whole genome shotgun (WGS) entry which is preliminary data.</text>
</comment>
<evidence type="ECO:0000256" key="8">
    <source>
        <dbReference type="ARBA" id="ARBA00038436"/>
    </source>
</evidence>
<name>A0A327JJV2_9HYPH</name>
<feature type="domain" description="Tripartite ATP-independent periplasmic transporters DctQ component" evidence="10">
    <location>
        <begin position="30"/>
        <end position="160"/>
    </location>
</feature>
<evidence type="ECO:0000256" key="2">
    <source>
        <dbReference type="ARBA" id="ARBA00022448"/>
    </source>
</evidence>
<evidence type="ECO:0000256" key="4">
    <source>
        <dbReference type="ARBA" id="ARBA00022519"/>
    </source>
</evidence>
<feature type="transmembrane region" description="Helical" evidence="9">
    <location>
        <begin position="21"/>
        <end position="39"/>
    </location>
</feature>
<dbReference type="GO" id="GO:0022857">
    <property type="term" value="F:transmembrane transporter activity"/>
    <property type="evidence" value="ECO:0007669"/>
    <property type="project" value="UniProtKB-UniRule"/>
</dbReference>
<evidence type="ECO:0000256" key="1">
    <source>
        <dbReference type="ARBA" id="ARBA00004429"/>
    </source>
</evidence>
<dbReference type="PANTHER" id="PTHR35011">
    <property type="entry name" value="2,3-DIKETO-L-GULONATE TRAP TRANSPORTER SMALL PERMEASE PROTEIN YIAM"/>
    <property type="match status" value="1"/>
</dbReference>
<protein>
    <recommendedName>
        <fullName evidence="9">TRAP transporter small permease protein</fullName>
    </recommendedName>
</protein>
<dbReference type="Pfam" id="PF04290">
    <property type="entry name" value="DctQ"/>
    <property type="match status" value="1"/>
</dbReference>
<evidence type="ECO:0000313" key="11">
    <source>
        <dbReference type="EMBL" id="RAI25563.1"/>
    </source>
</evidence>
<keyword evidence="3" id="KW-1003">Cell membrane</keyword>
<dbReference type="OrthoDB" id="9794346at2"/>
<proteinExistence type="inferred from homology"/>
<accession>A0A327JJV2</accession>
<feature type="transmembrane region" description="Helical" evidence="9">
    <location>
        <begin position="91"/>
        <end position="113"/>
    </location>
</feature>
<keyword evidence="4 9" id="KW-0997">Cell inner membrane</keyword>
<dbReference type="InterPro" id="IPR055348">
    <property type="entry name" value="DctQ"/>
</dbReference>
<dbReference type="GO" id="GO:0005886">
    <property type="term" value="C:plasma membrane"/>
    <property type="evidence" value="ECO:0007669"/>
    <property type="project" value="UniProtKB-SubCell"/>
</dbReference>
<feature type="transmembrane region" description="Helical" evidence="9">
    <location>
        <begin position="51"/>
        <end position="70"/>
    </location>
</feature>
<dbReference type="AlphaFoldDB" id="A0A327JJV2"/>